<feature type="compositionally biased region" description="Low complexity" evidence="1">
    <location>
        <begin position="183"/>
        <end position="197"/>
    </location>
</feature>
<feature type="compositionally biased region" description="Pro residues" evidence="1">
    <location>
        <begin position="198"/>
        <end position="221"/>
    </location>
</feature>
<keyword evidence="4" id="KW-1185">Reference proteome</keyword>
<sequence>MAQITFAPGEREIDRTELSPSVLLFWIKTTLAVSSTRLVWDQANTLFGLIPLGHNEETTPLANTASVSVNTRFHVGRVVWGIVWLIVSLMLFGNAWVLGLFFLLLAGANIANAMSATFVVTNNGGGRQVVQVSILEKAKLESFANKIKQHLFADQAALRHDQQMNVQQAQLYVQQAQLNAHLAQNQQPPQVQGQPQYGQPPVPPQPPVQGRPPAPPAPPQP</sequence>
<dbReference type="EMBL" id="BAABKO010000001">
    <property type="protein sequence ID" value="GAA4765480.1"/>
    <property type="molecule type" value="Genomic_DNA"/>
</dbReference>
<keyword evidence="2" id="KW-0472">Membrane</keyword>
<keyword evidence="2" id="KW-0812">Transmembrane</keyword>
<evidence type="ECO:0000313" key="4">
    <source>
        <dbReference type="Proteomes" id="UP001501645"/>
    </source>
</evidence>
<evidence type="ECO:0000313" key="3">
    <source>
        <dbReference type="EMBL" id="GAA4765480.1"/>
    </source>
</evidence>
<protein>
    <submittedName>
        <fullName evidence="3">Uncharacterized protein</fullName>
    </submittedName>
</protein>
<evidence type="ECO:0000256" key="2">
    <source>
        <dbReference type="SAM" id="Phobius"/>
    </source>
</evidence>
<comment type="caution">
    <text evidence="3">The sequence shown here is derived from an EMBL/GenBank/DDBJ whole genome shotgun (WGS) entry which is preliminary data.</text>
</comment>
<proteinExistence type="predicted"/>
<keyword evidence="2" id="KW-1133">Transmembrane helix</keyword>
<evidence type="ECO:0000256" key="1">
    <source>
        <dbReference type="SAM" id="MobiDB-lite"/>
    </source>
</evidence>
<name>A0ABP8ZT42_9MICO</name>
<feature type="transmembrane region" description="Helical" evidence="2">
    <location>
        <begin position="78"/>
        <end position="105"/>
    </location>
</feature>
<dbReference type="RefSeq" id="WP_345435700.1">
    <property type="nucleotide sequence ID" value="NZ_BAABKO010000001.1"/>
</dbReference>
<organism evidence="3 4">
    <name type="scientific">Microbacterium gilvum</name>
    <dbReference type="NCBI Taxonomy" id="1336204"/>
    <lineage>
        <taxon>Bacteria</taxon>
        <taxon>Bacillati</taxon>
        <taxon>Actinomycetota</taxon>
        <taxon>Actinomycetes</taxon>
        <taxon>Micrococcales</taxon>
        <taxon>Microbacteriaceae</taxon>
        <taxon>Microbacterium</taxon>
    </lineage>
</organism>
<gene>
    <name evidence="3" type="ORF">GCM10023351_05500</name>
</gene>
<accession>A0ABP8ZT42</accession>
<feature type="region of interest" description="Disordered" evidence="1">
    <location>
        <begin position="183"/>
        <end position="221"/>
    </location>
</feature>
<reference evidence="4" key="1">
    <citation type="journal article" date="2019" name="Int. J. Syst. Evol. Microbiol.">
        <title>The Global Catalogue of Microorganisms (GCM) 10K type strain sequencing project: providing services to taxonomists for standard genome sequencing and annotation.</title>
        <authorList>
            <consortium name="The Broad Institute Genomics Platform"/>
            <consortium name="The Broad Institute Genome Sequencing Center for Infectious Disease"/>
            <person name="Wu L."/>
            <person name="Ma J."/>
        </authorList>
    </citation>
    <scope>NUCLEOTIDE SEQUENCE [LARGE SCALE GENOMIC DNA]</scope>
    <source>
        <strain evidence="4">JCM 18537</strain>
    </source>
</reference>
<dbReference type="Proteomes" id="UP001501645">
    <property type="component" value="Unassembled WGS sequence"/>
</dbReference>